<evidence type="ECO:0000256" key="1">
    <source>
        <dbReference type="ARBA" id="ARBA00022527"/>
    </source>
</evidence>
<dbReference type="CDD" id="cd16936">
    <property type="entry name" value="HATPase_RsbW-like"/>
    <property type="match status" value="1"/>
</dbReference>
<keyword evidence="5" id="KW-1185">Reference proteome</keyword>
<dbReference type="SUPFAM" id="SSF55874">
    <property type="entry name" value="ATPase domain of HSP90 chaperone/DNA topoisomerase II/histidine kinase"/>
    <property type="match status" value="1"/>
</dbReference>
<protein>
    <submittedName>
        <fullName evidence="4">ATP-binding protein</fullName>
    </submittedName>
</protein>
<evidence type="ECO:0000256" key="2">
    <source>
        <dbReference type="SAM" id="MobiDB-lite"/>
    </source>
</evidence>
<keyword evidence="1" id="KW-0808">Transferase</keyword>
<evidence type="ECO:0000313" key="5">
    <source>
        <dbReference type="Proteomes" id="UP001595685"/>
    </source>
</evidence>
<proteinExistence type="predicted"/>
<dbReference type="PANTHER" id="PTHR35526:SF3">
    <property type="entry name" value="ANTI-SIGMA-F FACTOR RSBW"/>
    <property type="match status" value="1"/>
</dbReference>
<dbReference type="RefSeq" id="WP_340292181.1">
    <property type="nucleotide sequence ID" value="NZ_JBBEOI010000062.1"/>
</dbReference>
<dbReference type="PANTHER" id="PTHR35526">
    <property type="entry name" value="ANTI-SIGMA-F FACTOR RSBW-RELATED"/>
    <property type="match status" value="1"/>
</dbReference>
<keyword evidence="1" id="KW-0418">Kinase</keyword>
<accession>A0ABV7WLU1</accession>
<dbReference type="GO" id="GO:0005524">
    <property type="term" value="F:ATP binding"/>
    <property type="evidence" value="ECO:0007669"/>
    <property type="project" value="UniProtKB-KW"/>
</dbReference>
<keyword evidence="1" id="KW-0723">Serine/threonine-protein kinase</keyword>
<dbReference type="Proteomes" id="UP001595685">
    <property type="component" value="Unassembled WGS sequence"/>
</dbReference>
<evidence type="ECO:0000259" key="3">
    <source>
        <dbReference type="Pfam" id="PF13581"/>
    </source>
</evidence>
<comment type="caution">
    <text evidence="4">The sequence shown here is derived from an EMBL/GenBank/DDBJ whole genome shotgun (WGS) entry which is preliminary data.</text>
</comment>
<keyword evidence="4" id="KW-0547">Nucleotide-binding</keyword>
<dbReference type="InterPro" id="IPR050267">
    <property type="entry name" value="Anti-sigma-factor_SerPK"/>
</dbReference>
<dbReference type="Gene3D" id="3.30.565.10">
    <property type="entry name" value="Histidine kinase-like ATPase, C-terminal domain"/>
    <property type="match status" value="1"/>
</dbReference>
<dbReference type="InterPro" id="IPR036890">
    <property type="entry name" value="HATPase_C_sf"/>
</dbReference>
<feature type="domain" description="Histidine kinase/HSP90-like ATPase" evidence="3">
    <location>
        <begin position="18"/>
        <end position="129"/>
    </location>
</feature>
<dbReference type="EMBL" id="JBHRWW010000016">
    <property type="protein sequence ID" value="MFC3690113.1"/>
    <property type="molecule type" value="Genomic_DNA"/>
</dbReference>
<dbReference type="InterPro" id="IPR003594">
    <property type="entry name" value="HATPase_dom"/>
</dbReference>
<evidence type="ECO:0000313" key="4">
    <source>
        <dbReference type="EMBL" id="MFC3690113.1"/>
    </source>
</evidence>
<reference evidence="5" key="1">
    <citation type="journal article" date="2019" name="Int. J. Syst. Evol. Microbiol.">
        <title>The Global Catalogue of Microorganisms (GCM) 10K type strain sequencing project: providing services to taxonomists for standard genome sequencing and annotation.</title>
        <authorList>
            <consortium name="The Broad Institute Genomics Platform"/>
            <consortium name="The Broad Institute Genome Sequencing Center for Infectious Disease"/>
            <person name="Wu L."/>
            <person name="Ma J."/>
        </authorList>
    </citation>
    <scope>NUCLEOTIDE SEQUENCE [LARGE SCALE GENOMIC DNA]</scope>
    <source>
        <strain evidence="5">NCAIM B.02333</strain>
    </source>
</reference>
<keyword evidence="4" id="KW-0067">ATP-binding</keyword>
<name>A0ABV7WLU1_9MICO</name>
<feature type="region of interest" description="Disordered" evidence="2">
    <location>
        <begin position="1"/>
        <end position="23"/>
    </location>
</feature>
<dbReference type="Pfam" id="PF13581">
    <property type="entry name" value="HATPase_c_2"/>
    <property type="match status" value="1"/>
</dbReference>
<sequence length="136" mass="14636">MTQPGGLTSHHGSGELTLPAEPSTPRAARHFLAERLDRLQVTSSAVDLALLLTSELVTNAVRYGRGLVTLSVRTEPPSVRVVVHDGNPDLPTMGPDDETAEGGRGLRLVDTLATRWGAETGDEGKDVWFELDLRGR</sequence>
<gene>
    <name evidence="4" type="ORF">ACFOLH_17335</name>
</gene>
<organism evidence="4 5">
    <name type="scientific">Aquipuribacter hungaricus</name>
    <dbReference type="NCBI Taxonomy" id="545624"/>
    <lineage>
        <taxon>Bacteria</taxon>
        <taxon>Bacillati</taxon>
        <taxon>Actinomycetota</taxon>
        <taxon>Actinomycetes</taxon>
        <taxon>Micrococcales</taxon>
        <taxon>Intrasporangiaceae</taxon>
        <taxon>Aquipuribacter</taxon>
    </lineage>
</organism>
<feature type="region of interest" description="Disordered" evidence="2">
    <location>
        <begin position="81"/>
        <end position="103"/>
    </location>
</feature>